<dbReference type="PANTHER" id="PTHR46060">
    <property type="entry name" value="MARINER MOS1 TRANSPOSASE-LIKE PROTEIN"/>
    <property type="match status" value="1"/>
</dbReference>
<dbReference type="Pfam" id="PF17906">
    <property type="entry name" value="HTH_48"/>
    <property type="match status" value="1"/>
</dbReference>
<keyword evidence="3" id="KW-0862">Zinc</keyword>
<dbReference type="Gene3D" id="3.30.160.60">
    <property type="entry name" value="Classic Zinc Finger"/>
    <property type="match status" value="1"/>
</dbReference>
<keyword evidence="2" id="KW-0863">Zinc-finger</keyword>
<sequence length="105" mass="11723">MMAAPTVDFSKIEAPAITKFLFLQGKGAAEIHGEMKKVLKDGCPSYSTVKIWVSKFQTGNFEVTDEPRSCQLTSTREKPYHCNICGKAYSKKSSFVKHKCNPTKD</sequence>
<dbReference type="SUPFAM" id="SSF57667">
    <property type="entry name" value="beta-beta-alpha zinc fingers"/>
    <property type="match status" value="1"/>
</dbReference>
<evidence type="ECO:0000313" key="6">
    <source>
        <dbReference type="Proteomes" id="UP001162480"/>
    </source>
</evidence>
<proteinExistence type="predicted"/>
<dbReference type="Gene3D" id="1.10.10.1450">
    <property type="match status" value="1"/>
</dbReference>
<dbReference type="FunFam" id="3.30.160.60:FF:000065">
    <property type="entry name" value="B-cell CLL/lymphoma 6, member B"/>
    <property type="match status" value="1"/>
</dbReference>
<dbReference type="EMBL" id="OX597822">
    <property type="protein sequence ID" value="CAI9728225.1"/>
    <property type="molecule type" value="Genomic_DNA"/>
</dbReference>
<evidence type="ECO:0000259" key="4">
    <source>
        <dbReference type="Pfam" id="PF17906"/>
    </source>
</evidence>
<evidence type="ECO:0000256" key="3">
    <source>
        <dbReference type="ARBA" id="ARBA00022833"/>
    </source>
</evidence>
<keyword evidence="6" id="KW-1185">Reference proteome</keyword>
<gene>
    <name evidence="5" type="ORF">OCTVUL_1B029680</name>
</gene>
<dbReference type="GO" id="GO:0008270">
    <property type="term" value="F:zinc ion binding"/>
    <property type="evidence" value="ECO:0007669"/>
    <property type="project" value="UniProtKB-KW"/>
</dbReference>
<protein>
    <submittedName>
        <fullName evidence="5">Histone-lysine N-methyltransferase SETMAR</fullName>
    </submittedName>
</protein>
<dbReference type="InterPro" id="IPR041426">
    <property type="entry name" value="Mos1_HTH"/>
</dbReference>
<dbReference type="InterPro" id="IPR052709">
    <property type="entry name" value="Transposase-MT_Hybrid"/>
</dbReference>
<reference evidence="5" key="1">
    <citation type="submission" date="2023-08" db="EMBL/GenBank/DDBJ databases">
        <authorList>
            <person name="Alioto T."/>
            <person name="Alioto T."/>
            <person name="Gomez Garrido J."/>
        </authorList>
    </citation>
    <scope>NUCLEOTIDE SEQUENCE</scope>
</reference>
<evidence type="ECO:0000313" key="5">
    <source>
        <dbReference type="EMBL" id="CAI9728225.1"/>
    </source>
</evidence>
<evidence type="ECO:0000256" key="1">
    <source>
        <dbReference type="ARBA" id="ARBA00022723"/>
    </source>
</evidence>
<dbReference type="Proteomes" id="UP001162480">
    <property type="component" value="Chromosome 9"/>
</dbReference>
<organism evidence="5 6">
    <name type="scientific">Octopus vulgaris</name>
    <name type="common">Common octopus</name>
    <dbReference type="NCBI Taxonomy" id="6645"/>
    <lineage>
        <taxon>Eukaryota</taxon>
        <taxon>Metazoa</taxon>
        <taxon>Spiralia</taxon>
        <taxon>Lophotrochozoa</taxon>
        <taxon>Mollusca</taxon>
        <taxon>Cephalopoda</taxon>
        <taxon>Coleoidea</taxon>
        <taxon>Octopodiformes</taxon>
        <taxon>Octopoda</taxon>
        <taxon>Incirrata</taxon>
        <taxon>Octopodidae</taxon>
        <taxon>Octopus</taxon>
    </lineage>
</organism>
<dbReference type="InterPro" id="IPR036236">
    <property type="entry name" value="Znf_C2H2_sf"/>
</dbReference>
<accession>A0AA36F8F0</accession>
<keyword evidence="1" id="KW-0479">Metal-binding</keyword>
<name>A0AA36F8F0_OCTVU</name>
<evidence type="ECO:0000256" key="2">
    <source>
        <dbReference type="ARBA" id="ARBA00022771"/>
    </source>
</evidence>
<dbReference type="PANTHER" id="PTHR46060:SF1">
    <property type="entry name" value="MARINER MOS1 TRANSPOSASE-LIKE PROTEIN"/>
    <property type="match status" value="1"/>
</dbReference>
<feature type="domain" description="Mos1 transposase HTH" evidence="4">
    <location>
        <begin position="20"/>
        <end position="60"/>
    </location>
</feature>
<dbReference type="AlphaFoldDB" id="A0AA36F8F0"/>